<reference evidence="8 9" key="1">
    <citation type="submission" date="2017-05" db="EMBL/GenBank/DDBJ databases">
        <authorList>
            <person name="Varghese N."/>
            <person name="Submissions S."/>
        </authorList>
    </citation>
    <scope>NUCLEOTIDE SEQUENCE [LARGE SCALE GENOMIC DNA]</scope>
    <source>
        <strain evidence="8 9">DSM 25457</strain>
    </source>
</reference>
<accession>A0ABY1QMF5</accession>
<feature type="region of interest" description="Disordered" evidence="6">
    <location>
        <begin position="1"/>
        <end position="22"/>
    </location>
</feature>
<evidence type="ECO:0000259" key="7">
    <source>
        <dbReference type="Pfam" id="PF00294"/>
    </source>
</evidence>
<evidence type="ECO:0000256" key="4">
    <source>
        <dbReference type="ARBA" id="ARBA00022777"/>
    </source>
</evidence>
<feature type="compositionally biased region" description="Polar residues" evidence="6">
    <location>
        <begin position="1"/>
        <end position="16"/>
    </location>
</feature>
<protein>
    <submittedName>
        <fullName evidence="8">Fructokinase</fullName>
    </submittedName>
</protein>
<keyword evidence="5" id="KW-0067">ATP-binding</keyword>
<gene>
    <name evidence="8" type="ORF">SAMN06265222_11744</name>
</gene>
<dbReference type="InterPro" id="IPR050306">
    <property type="entry name" value="PfkB_Carbo_kinase"/>
</dbReference>
<dbReference type="Proteomes" id="UP001158067">
    <property type="component" value="Unassembled WGS sequence"/>
</dbReference>
<evidence type="ECO:0000313" key="9">
    <source>
        <dbReference type="Proteomes" id="UP001158067"/>
    </source>
</evidence>
<dbReference type="PANTHER" id="PTHR43085:SF1">
    <property type="entry name" value="PSEUDOURIDINE KINASE-RELATED"/>
    <property type="match status" value="1"/>
</dbReference>
<dbReference type="EMBL" id="FXUG01000017">
    <property type="protein sequence ID" value="SMP73905.1"/>
    <property type="molecule type" value="Genomic_DNA"/>
</dbReference>
<evidence type="ECO:0000256" key="5">
    <source>
        <dbReference type="ARBA" id="ARBA00022840"/>
    </source>
</evidence>
<comment type="similarity">
    <text evidence="1">Belongs to the carbohydrate kinase PfkB family.</text>
</comment>
<feature type="domain" description="Carbohydrate kinase PfkB" evidence="7">
    <location>
        <begin position="31"/>
        <end position="111"/>
    </location>
</feature>
<comment type="caution">
    <text evidence="8">The sequence shown here is derived from an EMBL/GenBank/DDBJ whole genome shotgun (WGS) entry which is preliminary data.</text>
</comment>
<dbReference type="Pfam" id="PF00294">
    <property type="entry name" value="PfkB"/>
    <property type="match status" value="2"/>
</dbReference>
<evidence type="ECO:0000256" key="2">
    <source>
        <dbReference type="ARBA" id="ARBA00022679"/>
    </source>
</evidence>
<keyword evidence="9" id="KW-1185">Reference proteome</keyword>
<proteinExistence type="inferred from homology"/>
<evidence type="ECO:0000256" key="6">
    <source>
        <dbReference type="SAM" id="MobiDB-lite"/>
    </source>
</evidence>
<sequence length="391" mass="41424">MPHHAPTTNIASQQENNSDHDSDCQGFVVVVGEVLWDCFENQSTLGGAPLNVAWNLAGLGLKPLFVSAVGDDALGKEIIQRMTDFGMSIDGVAVLPGVKTGTVQVTLDNGEPHYDIVSDVAWDQIPLASKRTVLADDGTSQTLLDMIVGRAKAAHDAELPVVFYHGSLALRDYRSRAAIAELRDALQEKSIGAEVFFDVNLRAPHYDQASLDVFRRHASFIKLNLDELGELSCDAQESVGKEANGVQQTATEKTIAAGKSLNATSAVSLKTLLVTLGAEGAMAYQPKAAESCDTDDSPNAVCCNSSSNPLRVKSPPPEKMTDPVGAGDAFAAVVIHGIATKRLMADVLPDAVAFASSVCGLPGATCMDKDFYFLNSNDKKNPATSSSNRTS</sequence>
<keyword evidence="3" id="KW-0547">Nucleotide-binding</keyword>
<dbReference type="RefSeq" id="WP_283434824.1">
    <property type="nucleotide sequence ID" value="NZ_FXUG01000017.1"/>
</dbReference>
<dbReference type="SUPFAM" id="SSF53613">
    <property type="entry name" value="Ribokinase-like"/>
    <property type="match status" value="1"/>
</dbReference>
<evidence type="ECO:0000256" key="3">
    <source>
        <dbReference type="ARBA" id="ARBA00022741"/>
    </source>
</evidence>
<evidence type="ECO:0000256" key="1">
    <source>
        <dbReference type="ARBA" id="ARBA00010688"/>
    </source>
</evidence>
<dbReference type="InterPro" id="IPR029056">
    <property type="entry name" value="Ribokinase-like"/>
</dbReference>
<dbReference type="Gene3D" id="3.40.1190.20">
    <property type="match status" value="1"/>
</dbReference>
<keyword evidence="2" id="KW-0808">Transferase</keyword>
<dbReference type="PANTHER" id="PTHR43085">
    <property type="entry name" value="HEXOKINASE FAMILY MEMBER"/>
    <property type="match status" value="1"/>
</dbReference>
<evidence type="ECO:0000313" key="8">
    <source>
        <dbReference type="EMBL" id="SMP73905.1"/>
    </source>
</evidence>
<dbReference type="InterPro" id="IPR011611">
    <property type="entry name" value="PfkB_dom"/>
</dbReference>
<organism evidence="8 9">
    <name type="scientific">Neorhodopirellula lusitana</name>
    <dbReference type="NCBI Taxonomy" id="445327"/>
    <lineage>
        <taxon>Bacteria</taxon>
        <taxon>Pseudomonadati</taxon>
        <taxon>Planctomycetota</taxon>
        <taxon>Planctomycetia</taxon>
        <taxon>Pirellulales</taxon>
        <taxon>Pirellulaceae</taxon>
        <taxon>Neorhodopirellula</taxon>
    </lineage>
</organism>
<feature type="domain" description="Carbohydrate kinase PfkB" evidence="7">
    <location>
        <begin position="164"/>
        <end position="365"/>
    </location>
</feature>
<name>A0ABY1QMF5_9BACT</name>
<keyword evidence="4" id="KW-0418">Kinase</keyword>